<evidence type="ECO:0000313" key="1">
    <source>
        <dbReference type="EMBL" id="RNA18936.1"/>
    </source>
</evidence>
<evidence type="ECO:0000313" key="2">
    <source>
        <dbReference type="Proteomes" id="UP000276133"/>
    </source>
</evidence>
<sequence length="122" mass="14098">MSKRNSLLNTKFSFKYSAKASNALNFSYETLSLLLLFGNGSSTSSSVTFSSLAARPMFEVDSVLSDLNQSLIRKHANQIKIFINQFANEKKLIILYNFYMKNQNYKTVIIVNNNFFKQEYFF</sequence>
<gene>
    <name evidence="1" type="ORF">BpHYR1_000600</name>
</gene>
<keyword evidence="2" id="KW-1185">Reference proteome</keyword>
<protein>
    <submittedName>
        <fullName evidence="1">Uncharacterized protein</fullName>
    </submittedName>
</protein>
<comment type="caution">
    <text evidence="1">The sequence shown here is derived from an EMBL/GenBank/DDBJ whole genome shotgun (WGS) entry which is preliminary data.</text>
</comment>
<dbReference type="AlphaFoldDB" id="A0A3M7R5V8"/>
<accession>A0A3M7R5V8</accession>
<reference evidence="1 2" key="1">
    <citation type="journal article" date="2018" name="Sci. Rep.">
        <title>Genomic signatures of local adaptation to the degree of environmental predictability in rotifers.</title>
        <authorList>
            <person name="Franch-Gras L."/>
            <person name="Hahn C."/>
            <person name="Garcia-Roger E.M."/>
            <person name="Carmona M.J."/>
            <person name="Serra M."/>
            <person name="Gomez A."/>
        </authorList>
    </citation>
    <scope>NUCLEOTIDE SEQUENCE [LARGE SCALE GENOMIC DNA]</scope>
    <source>
        <strain evidence="1">HYR1</strain>
    </source>
</reference>
<name>A0A3M7R5V8_BRAPC</name>
<dbReference type="EMBL" id="REGN01004145">
    <property type="protein sequence ID" value="RNA18936.1"/>
    <property type="molecule type" value="Genomic_DNA"/>
</dbReference>
<dbReference type="Proteomes" id="UP000276133">
    <property type="component" value="Unassembled WGS sequence"/>
</dbReference>
<proteinExistence type="predicted"/>
<organism evidence="1 2">
    <name type="scientific">Brachionus plicatilis</name>
    <name type="common">Marine rotifer</name>
    <name type="synonym">Brachionus muelleri</name>
    <dbReference type="NCBI Taxonomy" id="10195"/>
    <lineage>
        <taxon>Eukaryota</taxon>
        <taxon>Metazoa</taxon>
        <taxon>Spiralia</taxon>
        <taxon>Gnathifera</taxon>
        <taxon>Rotifera</taxon>
        <taxon>Eurotatoria</taxon>
        <taxon>Monogononta</taxon>
        <taxon>Pseudotrocha</taxon>
        <taxon>Ploima</taxon>
        <taxon>Brachionidae</taxon>
        <taxon>Brachionus</taxon>
    </lineage>
</organism>